<feature type="domain" description="Thiamin pyrophosphokinase thiamin-binding" evidence="6">
    <location>
        <begin position="191"/>
        <end position="248"/>
    </location>
</feature>
<dbReference type="InterPro" id="IPR007373">
    <property type="entry name" value="Thiamin_PyroPKinase_B1-bd"/>
</dbReference>
<dbReference type="SUPFAM" id="SSF63862">
    <property type="entry name" value="Thiamin pyrophosphokinase, substrate-binding domain"/>
    <property type="match status" value="1"/>
</dbReference>
<organism evidence="7 8">
    <name type="scientific">Orchesella dallaii</name>
    <dbReference type="NCBI Taxonomy" id="48710"/>
    <lineage>
        <taxon>Eukaryota</taxon>
        <taxon>Metazoa</taxon>
        <taxon>Ecdysozoa</taxon>
        <taxon>Arthropoda</taxon>
        <taxon>Hexapoda</taxon>
        <taxon>Collembola</taxon>
        <taxon>Entomobryomorpha</taxon>
        <taxon>Entomobryoidea</taxon>
        <taxon>Orchesellidae</taxon>
        <taxon>Orchesellinae</taxon>
        <taxon>Orchesella</taxon>
    </lineage>
</organism>
<dbReference type="Pfam" id="PF04265">
    <property type="entry name" value="TPK_B1_binding"/>
    <property type="match status" value="1"/>
</dbReference>
<dbReference type="InterPro" id="IPR036759">
    <property type="entry name" value="TPK_catalytic_sf"/>
</dbReference>
<dbReference type="PANTHER" id="PTHR13622">
    <property type="entry name" value="THIAMIN PYROPHOSPHOKINASE"/>
    <property type="match status" value="1"/>
</dbReference>
<reference evidence="7 8" key="1">
    <citation type="submission" date="2024-08" db="EMBL/GenBank/DDBJ databases">
        <authorList>
            <person name="Cucini C."/>
            <person name="Frati F."/>
        </authorList>
    </citation>
    <scope>NUCLEOTIDE SEQUENCE [LARGE SCALE GENOMIC DNA]</scope>
</reference>
<dbReference type="InterPro" id="IPR006282">
    <property type="entry name" value="Thi_PPkinase"/>
</dbReference>
<dbReference type="Gene3D" id="2.60.120.320">
    <property type="entry name" value="Thiamin pyrophosphokinase, thiamin-binding domain"/>
    <property type="match status" value="1"/>
</dbReference>
<dbReference type="Gene3D" id="3.40.50.10240">
    <property type="entry name" value="Thiamin pyrophosphokinase, catalytic domain"/>
    <property type="match status" value="1"/>
</dbReference>
<dbReference type="NCBIfam" id="TIGR01378">
    <property type="entry name" value="thi_PPkinase"/>
    <property type="match status" value="1"/>
</dbReference>
<proteinExistence type="predicted"/>
<evidence type="ECO:0008006" key="9">
    <source>
        <dbReference type="Google" id="ProtNLM"/>
    </source>
</evidence>
<protein>
    <recommendedName>
        <fullName evidence="9">Thiamine diphosphokinase</fullName>
    </recommendedName>
</protein>
<dbReference type="PANTHER" id="PTHR13622:SF8">
    <property type="entry name" value="THIAMIN PYROPHOSPHOKINASE 1"/>
    <property type="match status" value="1"/>
</dbReference>
<keyword evidence="3" id="KW-0418">Kinase</keyword>
<dbReference type="InterPro" id="IPR036371">
    <property type="entry name" value="TPK_B1-bd_sf"/>
</dbReference>
<dbReference type="InterPro" id="IPR007371">
    <property type="entry name" value="TPK_catalytic"/>
</dbReference>
<evidence type="ECO:0000313" key="8">
    <source>
        <dbReference type="Proteomes" id="UP001642540"/>
    </source>
</evidence>
<evidence type="ECO:0000259" key="6">
    <source>
        <dbReference type="Pfam" id="PF04265"/>
    </source>
</evidence>
<dbReference type="SUPFAM" id="SSF63999">
    <property type="entry name" value="Thiamin pyrophosphokinase, catalytic domain"/>
    <property type="match status" value="1"/>
</dbReference>
<sequence>MPTMHAKYILQRLFAAQDYAMMLLNRDIQLEADFFVKIWNNASIRQVIDGGANSFFKFVNAQPAQVKPSIKYPDLASGDFDSITDESMRLLKESSNQCKIILTEDQDETDFTKGLKVLHDFIHSNSTSPKPKSVIVVCESSGRLDQAIGNLNTLHKHRFLEDSPQTTQVYIMSSENLCWLLPANQRSSIVFEKDDPEFTCGIIPFVGPTTYISTGLKWDLTPDMVCSFGGLISCNNIVVEKTVEITSNDKPSIFTVELHPRDYIL</sequence>
<evidence type="ECO:0000256" key="1">
    <source>
        <dbReference type="ARBA" id="ARBA00022679"/>
    </source>
</evidence>
<name>A0ABP1PZR1_9HEXA</name>
<accession>A0ABP1PZR1</accession>
<keyword evidence="4" id="KW-0067">ATP-binding</keyword>
<keyword evidence="2" id="KW-0547">Nucleotide-binding</keyword>
<keyword evidence="1" id="KW-0808">Transferase</keyword>
<evidence type="ECO:0000256" key="3">
    <source>
        <dbReference type="ARBA" id="ARBA00022777"/>
    </source>
</evidence>
<dbReference type="Pfam" id="PF04263">
    <property type="entry name" value="TPK_catalytic"/>
    <property type="match status" value="1"/>
</dbReference>
<dbReference type="CDD" id="cd07995">
    <property type="entry name" value="TPK"/>
    <property type="match status" value="1"/>
</dbReference>
<evidence type="ECO:0000259" key="5">
    <source>
        <dbReference type="Pfam" id="PF04263"/>
    </source>
</evidence>
<evidence type="ECO:0000313" key="7">
    <source>
        <dbReference type="EMBL" id="CAL8079957.1"/>
    </source>
</evidence>
<feature type="domain" description="Thiamin pyrophosphokinase catalytic" evidence="5">
    <location>
        <begin position="37"/>
        <end position="157"/>
    </location>
</feature>
<comment type="caution">
    <text evidence="7">The sequence shown here is derived from an EMBL/GenBank/DDBJ whole genome shotgun (WGS) entry which is preliminary data.</text>
</comment>
<gene>
    <name evidence="7" type="ORF">ODALV1_LOCUS4510</name>
</gene>
<evidence type="ECO:0000256" key="4">
    <source>
        <dbReference type="ARBA" id="ARBA00022840"/>
    </source>
</evidence>
<dbReference type="Proteomes" id="UP001642540">
    <property type="component" value="Unassembled WGS sequence"/>
</dbReference>
<keyword evidence="8" id="KW-1185">Reference proteome</keyword>
<dbReference type="EMBL" id="CAXLJM020000014">
    <property type="protein sequence ID" value="CAL8079957.1"/>
    <property type="molecule type" value="Genomic_DNA"/>
</dbReference>
<evidence type="ECO:0000256" key="2">
    <source>
        <dbReference type="ARBA" id="ARBA00022741"/>
    </source>
</evidence>